<dbReference type="Pfam" id="PF00342">
    <property type="entry name" value="PGI"/>
    <property type="match status" value="1"/>
</dbReference>
<dbReference type="EC" id="5.3.1.9" evidence="7"/>
<evidence type="ECO:0000313" key="9">
    <source>
        <dbReference type="EMBL" id="PTW58735.1"/>
    </source>
</evidence>
<dbReference type="Gene3D" id="3.40.50.10490">
    <property type="entry name" value="Glucose-6-phosphate isomerase like protein, domain 1"/>
    <property type="match status" value="2"/>
</dbReference>
<dbReference type="PANTHER" id="PTHR11469:SF1">
    <property type="entry name" value="GLUCOSE-6-PHOSPHATE ISOMERASE"/>
    <property type="match status" value="1"/>
</dbReference>
<dbReference type="InterPro" id="IPR046348">
    <property type="entry name" value="SIS_dom_sf"/>
</dbReference>
<reference evidence="9 10" key="1">
    <citation type="submission" date="2018-04" db="EMBL/GenBank/DDBJ databases">
        <title>Genomic Encyclopedia of Archaeal and Bacterial Type Strains, Phase II (KMG-II): from individual species to whole genera.</title>
        <authorList>
            <person name="Goeker M."/>
        </authorList>
    </citation>
    <scope>NUCLEOTIDE SEQUENCE [LARGE SCALE GENOMIC DNA]</scope>
    <source>
        <strain evidence="9 10">DSM 23382</strain>
    </source>
</reference>
<dbReference type="GO" id="GO:0006096">
    <property type="term" value="P:glycolytic process"/>
    <property type="evidence" value="ECO:0007669"/>
    <property type="project" value="UniProtKB-UniRule"/>
</dbReference>
<comment type="pathway">
    <text evidence="7">Carbohydrate biosynthesis; gluconeogenesis.</text>
</comment>
<evidence type="ECO:0000256" key="8">
    <source>
        <dbReference type="RuleBase" id="RU000612"/>
    </source>
</evidence>
<proteinExistence type="inferred from homology"/>
<evidence type="ECO:0000256" key="6">
    <source>
        <dbReference type="ARBA" id="ARBA00029321"/>
    </source>
</evidence>
<evidence type="ECO:0000256" key="5">
    <source>
        <dbReference type="ARBA" id="ARBA00023235"/>
    </source>
</evidence>
<organism evidence="9 10">
    <name type="scientific">Breoghania corrubedonensis</name>
    <dbReference type="NCBI Taxonomy" id="665038"/>
    <lineage>
        <taxon>Bacteria</taxon>
        <taxon>Pseudomonadati</taxon>
        <taxon>Pseudomonadota</taxon>
        <taxon>Alphaproteobacteria</taxon>
        <taxon>Hyphomicrobiales</taxon>
        <taxon>Stappiaceae</taxon>
        <taxon>Breoghania</taxon>
    </lineage>
</organism>
<dbReference type="Gene3D" id="1.10.1390.10">
    <property type="match status" value="1"/>
</dbReference>
<dbReference type="PROSITE" id="PS00174">
    <property type="entry name" value="P_GLUCOSE_ISOMERASE_2"/>
    <property type="match status" value="1"/>
</dbReference>
<dbReference type="CDD" id="cd05015">
    <property type="entry name" value="SIS_PGI_1"/>
    <property type="match status" value="1"/>
</dbReference>
<sequence length="553" mass="59805">MTAINLSTPEASTDEAWQKLQEHHRSLTVHPLARLFDEDADRFERFSREGAGLLFDFSKVLMTGETMERLSQLARAAGVEERRDAMFAGTAINTTEHRAVLHTALRNCGGSAVEADGVDVMPQIAAVLKRMKAFAEAVRGAQVRSHTDARFTDVVNIGIGGSDLGPAMATTALAPYHDGPRLHFVSNIDGAHLADTLKDLDPRSTLFLIASKTFTTAETMTNAASARRWIVANLGEKAVKAQFAAISTALDKVDEFGIASDRVFGFWDWVGGRYSLWSAIGLPLMIAIGPEAFAEFLAGGHAMDTHFREAPIPDNLPMLMGLIGVLHRNVCGYPTRAVLPYDQRMRLFPNYIQQLDMESNGKRVTLSGEPAAGATGPVVWGGQGTNGQHAFFQLLHQGTDVIPAEFMIAANGHEPTLRDHHAMLVANCLAQSAALMRGRTLEEAKKQLKAAGKDEATIAELAPHKVFPGNRPSTTLLYDRLDPRTLGAIIALYEHRVFVEGTIWGINSFDQWGVELGKELATALLPAVKGGEVPDGSDGSTRGLLAALARRAG</sequence>
<dbReference type="InterPro" id="IPR023096">
    <property type="entry name" value="G6P_Isomerase_C"/>
</dbReference>
<dbReference type="PROSITE" id="PS51463">
    <property type="entry name" value="P_GLUCOSE_ISOMERASE_3"/>
    <property type="match status" value="1"/>
</dbReference>
<dbReference type="InterPro" id="IPR035476">
    <property type="entry name" value="SIS_PGI_1"/>
</dbReference>
<evidence type="ECO:0000256" key="2">
    <source>
        <dbReference type="ARBA" id="ARBA00006604"/>
    </source>
</evidence>
<dbReference type="GO" id="GO:0051156">
    <property type="term" value="P:glucose 6-phosphate metabolic process"/>
    <property type="evidence" value="ECO:0007669"/>
    <property type="project" value="TreeGrafter"/>
</dbReference>
<comment type="caution">
    <text evidence="9">The sequence shown here is derived from an EMBL/GenBank/DDBJ whole genome shotgun (WGS) entry which is preliminary data.</text>
</comment>
<dbReference type="GO" id="GO:0005829">
    <property type="term" value="C:cytosol"/>
    <property type="evidence" value="ECO:0007669"/>
    <property type="project" value="TreeGrafter"/>
</dbReference>
<dbReference type="UniPathway" id="UPA00109">
    <property type="reaction ID" value="UER00181"/>
</dbReference>
<keyword evidence="5 7" id="KW-0413">Isomerase</keyword>
<comment type="function">
    <text evidence="7">Catalyzes the reversible isomerization of glucose-6-phosphate to fructose-6-phosphate.</text>
</comment>
<comment type="similarity">
    <text evidence="2 7 8">Belongs to the GPI family.</text>
</comment>
<dbReference type="OrthoDB" id="140919at2"/>
<dbReference type="NCBIfam" id="NF001211">
    <property type="entry name" value="PRK00179.1"/>
    <property type="match status" value="1"/>
</dbReference>
<name>A0A2T5V4Q0_9HYPH</name>
<dbReference type="HAMAP" id="MF_00473">
    <property type="entry name" value="G6P_isomerase"/>
    <property type="match status" value="1"/>
</dbReference>
<dbReference type="CDD" id="cd05016">
    <property type="entry name" value="SIS_PGI_2"/>
    <property type="match status" value="1"/>
</dbReference>
<dbReference type="UniPathway" id="UPA00138"/>
<accession>A0A2T5V4Q0</accession>
<dbReference type="PROSITE" id="PS00765">
    <property type="entry name" value="P_GLUCOSE_ISOMERASE_1"/>
    <property type="match status" value="1"/>
</dbReference>
<comment type="pathway">
    <text evidence="1 7 8">Carbohydrate degradation; glycolysis; D-glyceraldehyde 3-phosphate and glycerone phosphate from D-glucose: step 2/4.</text>
</comment>
<dbReference type="Proteomes" id="UP000244081">
    <property type="component" value="Unassembled WGS sequence"/>
</dbReference>
<dbReference type="AlphaFoldDB" id="A0A2T5V4Q0"/>
<evidence type="ECO:0000256" key="7">
    <source>
        <dbReference type="HAMAP-Rule" id="MF_00473"/>
    </source>
</evidence>
<comment type="catalytic activity">
    <reaction evidence="6 7 8">
        <text>alpha-D-glucose 6-phosphate = beta-D-fructose 6-phosphate</text>
        <dbReference type="Rhea" id="RHEA:11816"/>
        <dbReference type="ChEBI" id="CHEBI:57634"/>
        <dbReference type="ChEBI" id="CHEBI:58225"/>
        <dbReference type="EC" id="5.3.1.9"/>
    </reaction>
</comment>
<evidence type="ECO:0000313" key="10">
    <source>
        <dbReference type="Proteomes" id="UP000244081"/>
    </source>
</evidence>
<dbReference type="EMBL" id="QAYG01000009">
    <property type="protein sequence ID" value="PTW58735.1"/>
    <property type="molecule type" value="Genomic_DNA"/>
</dbReference>
<comment type="subcellular location">
    <subcellularLocation>
        <location evidence="7">Cytoplasm</location>
    </subcellularLocation>
</comment>
<dbReference type="InterPro" id="IPR001672">
    <property type="entry name" value="G6P_Isomerase"/>
</dbReference>
<feature type="active site" description="Proton donor" evidence="7">
    <location>
        <position position="358"/>
    </location>
</feature>
<dbReference type="GO" id="GO:0048029">
    <property type="term" value="F:monosaccharide binding"/>
    <property type="evidence" value="ECO:0007669"/>
    <property type="project" value="TreeGrafter"/>
</dbReference>
<dbReference type="PANTHER" id="PTHR11469">
    <property type="entry name" value="GLUCOSE-6-PHOSPHATE ISOMERASE"/>
    <property type="match status" value="1"/>
</dbReference>
<evidence type="ECO:0000256" key="4">
    <source>
        <dbReference type="ARBA" id="ARBA00023152"/>
    </source>
</evidence>
<feature type="active site" evidence="7">
    <location>
        <position position="518"/>
    </location>
</feature>
<dbReference type="GO" id="GO:0004347">
    <property type="term" value="F:glucose-6-phosphate isomerase activity"/>
    <property type="evidence" value="ECO:0007669"/>
    <property type="project" value="UniProtKB-UniRule"/>
</dbReference>
<dbReference type="SUPFAM" id="SSF53697">
    <property type="entry name" value="SIS domain"/>
    <property type="match status" value="1"/>
</dbReference>
<dbReference type="PRINTS" id="PR00662">
    <property type="entry name" value="G6PISOMERASE"/>
</dbReference>
<keyword evidence="3 7" id="KW-0312">Gluconeogenesis</keyword>
<dbReference type="InterPro" id="IPR018189">
    <property type="entry name" value="Phosphoglucose_isomerase_CS"/>
</dbReference>
<dbReference type="GO" id="GO:0097367">
    <property type="term" value="F:carbohydrate derivative binding"/>
    <property type="evidence" value="ECO:0007669"/>
    <property type="project" value="InterPro"/>
</dbReference>
<keyword evidence="7" id="KW-0963">Cytoplasm</keyword>
<evidence type="ECO:0000256" key="3">
    <source>
        <dbReference type="ARBA" id="ARBA00022432"/>
    </source>
</evidence>
<evidence type="ECO:0000256" key="1">
    <source>
        <dbReference type="ARBA" id="ARBA00004926"/>
    </source>
</evidence>
<gene>
    <name evidence="7" type="primary">pgi</name>
    <name evidence="9" type="ORF">C8N35_10937</name>
</gene>
<feature type="active site" evidence="7">
    <location>
        <position position="389"/>
    </location>
</feature>
<dbReference type="RefSeq" id="WP_107991271.1">
    <property type="nucleotide sequence ID" value="NZ_QAYG01000009.1"/>
</dbReference>
<protein>
    <recommendedName>
        <fullName evidence="7">Glucose-6-phosphate isomerase</fullName>
        <shortName evidence="7">GPI</shortName>
        <ecNumber evidence="7">5.3.1.9</ecNumber>
    </recommendedName>
    <alternativeName>
        <fullName evidence="7">Phosphoglucose isomerase</fullName>
        <shortName evidence="7">PGI</shortName>
    </alternativeName>
    <alternativeName>
        <fullName evidence="7">Phosphohexose isomerase</fullName>
        <shortName evidence="7">PHI</shortName>
    </alternativeName>
</protein>
<keyword evidence="4 7" id="KW-0324">Glycolysis</keyword>
<keyword evidence="10" id="KW-1185">Reference proteome</keyword>
<dbReference type="GO" id="GO:0006094">
    <property type="term" value="P:gluconeogenesis"/>
    <property type="evidence" value="ECO:0007669"/>
    <property type="project" value="UniProtKB-UniRule"/>
</dbReference>
<dbReference type="InterPro" id="IPR035482">
    <property type="entry name" value="SIS_PGI_2"/>
</dbReference>